<keyword evidence="3" id="KW-1185">Reference proteome</keyword>
<dbReference type="Pfam" id="PF00117">
    <property type="entry name" value="GATase"/>
    <property type="match status" value="1"/>
</dbReference>
<dbReference type="PANTHER" id="PTHR42695">
    <property type="entry name" value="GLUTAMINE AMIDOTRANSFERASE YLR126C-RELATED"/>
    <property type="match status" value="1"/>
</dbReference>
<gene>
    <name evidence="2" type="ORF">COP05_06770</name>
</gene>
<dbReference type="Gene3D" id="3.40.50.880">
    <property type="match status" value="1"/>
</dbReference>
<dbReference type="PRINTS" id="PR00096">
    <property type="entry name" value="GATASE"/>
</dbReference>
<evidence type="ECO:0000313" key="2">
    <source>
        <dbReference type="EMBL" id="ATH96818.1"/>
    </source>
</evidence>
<reference evidence="2 3" key="1">
    <citation type="journal article" date="2016" name="Int. J. Syst. Evol. Microbiol.">
        <title>Dermabacter jinjuensis sp. nov., a novel species of the genus Dermabacter isolated from a clinical specimen.</title>
        <authorList>
            <person name="Park Y.K."/>
            <person name="Lee K.M."/>
            <person name="Lee W.K."/>
            <person name="Cho M.J."/>
            <person name="Lee H.S."/>
            <person name="Cho Y.G."/>
            <person name="Lee Y.C."/>
            <person name="Lee W.K."/>
            <person name="Seong W.K."/>
            <person name="Hwang K.J."/>
        </authorList>
    </citation>
    <scope>NUCLEOTIDE SEQUENCE [LARGE SCALE GENOMIC DNA]</scope>
    <source>
        <strain evidence="2 3">32T</strain>
    </source>
</reference>
<dbReference type="PROSITE" id="PS51273">
    <property type="entry name" value="GATASE_TYPE_1"/>
    <property type="match status" value="1"/>
</dbReference>
<dbReference type="SUPFAM" id="SSF52317">
    <property type="entry name" value="Class I glutamine amidotransferase-like"/>
    <property type="match status" value="1"/>
</dbReference>
<dbReference type="PANTHER" id="PTHR42695:SF5">
    <property type="entry name" value="GLUTAMINE AMIDOTRANSFERASE YLR126C-RELATED"/>
    <property type="match status" value="1"/>
</dbReference>
<name>A0ABN5DQ92_9MICO</name>
<sequence length="268" mass="28956">MDESPPSASRRVRLLYNGDMEKNTRRALTVIQHEDDCPPGMLEPLARAAGLTLNVIRPYRGEALPSLSSIASTSRGLIILGGGPGPLEDDRYNWLAPCRKLCLDAVETTFPLFGICLGEELLGAALGSAITRRPEPAVGLCTVIAQPAAATDPLFSRAELHETGTVFRAFQWHKDEVSALPTTTPGGAPIVPLALDSEGRLEAFRAGEAAWGMQFHPEVTPAIATRWAATSALTPAERERDSFAREIEQWRASAQGMRLFTNEGVARV</sequence>
<accession>A0ABN5DQ92</accession>
<dbReference type="CDD" id="cd01741">
    <property type="entry name" value="GATase1_1"/>
    <property type="match status" value="1"/>
</dbReference>
<proteinExistence type="predicted"/>
<protein>
    <recommendedName>
        <fullName evidence="1">Glutamine amidotransferase domain-containing protein</fullName>
    </recommendedName>
</protein>
<evidence type="ECO:0000259" key="1">
    <source>
        <dbReference type="Pfam" id="PF00117"/>
    </source>
</evidence>
<feature type="domain" description="Glutamine amidotransferase" evidence="1">
    <location>
        <begin position="73"/>
        <end position="221"/>
    </location>
</feature>
<dbReference type="EMBL" id="CP023482">
    <property type="protein sequence ID" value="ATH96818.1"/>
    <property type="molecule type" value="Genomic_DNA"/>
</dbReference>
<dbReference type="InterPro" id="IPR029062">
    <property type="entry name" value="Class_I_gatase-like"/>
</dbReference>
<dbReference type="InterPro" id="IPR044992">
    <property type="entry name" value="ChyE-like"/>
</dbReference>
<organism evidence="2 3">
    <name type="scientific">Dermabacter jinjuensis</name>
    <dbReference type="NCBI Taxonomy" id="1667168"/>
    <lineage>
        <taxon>Bacteria</taxon>
        <taxon>Bacillati</taxon>
        <taxon>Actinomycetota</taxon>
        <taxon>Actinomycetes</taxon>
        <taxon>Micrococcales</taxon>
        <taxon>Dermabacteraceae</taxon>
        <taxon>Dermabacter</taxon>
    </lineage>
</organism>
<dbReference type="InterPro" id="IPR017926">
    <property type="entry name" value="GATASE"/>
</dbReference>
<dbReference type="Proteomes" id="UP000815698">
    <property type="component" value="Chromosome"/>
</dbReference>
<evidence type="ECO:0000313" key="3">
    <source>
        <dbReference type="Proteomes" id="UP000815698"/>
    </source>
</evidence>